<feature type="domain" description="Gnk2-homologous" evidence="2">
    <location>
        <begin position="22"/>
        <end position="127"/>
    </location>
</feature>
<sequence>MSVFLVSLSSLAEAQIDLQRILGAAYIGCLRNTTSLSITFSQNLRTALSNFTVLSSGGTRYAINIVGSPGQDRVYAVFQWRGDLSREFCQECVKNATTRLPQKNCPLSIEARMQLDGCFLRYGNSSFFDLDTNFVQGYCYAKTSDPLALTAISNLMQNVTSLAPKRGGFASAILNQEYALAQCLGYLNESECSTCLANTPYRTVCDSTLGEQVHLGSCFYRYEPYLFFQTEGSPSPTSSNQGSPSPTSSNHPRDSISPTPGGSSRAKHRPDKGRMSDLDGFFVPLAQSLTPSLTQTDTPTYPHTITETYLCTYIYTNIYISSHTVTFMHIFSHPYTFTHYTHLHISLVDMYTHKCINVHYYAFTPTLTHSRPHIYTHPHTCAHIGTRIHTCTSTLTHSHTPIHTYMYSHTYTCVHYTPSLTVT</sequence>
<dbReference type="InterPro" id="IPR038408">
    <property type="entry name" value="GNK2_sf"/>
</dbReference>
<evidence type="ECO:0000256" key="1">
    <source>
        <dbReference type="SAM" id="MobiDB-lite"/>
    </source>
</evidence>
<dbReference type="OMA" id="YLNESEC"/>
<dbReference type="OrthoDB" id="1097929at2759"/>
<dbReference type="PANTHER" id="PTHR32099">
    <property type="entry name" value="CYSTEINE-RICH REPEAT SECRETORY PROTEIN"/>
    <property type="match status" value="1"/>
</dbReference>
<feature type="region of interest" description="Disordered" evidence="1">
    <location>
        <begin position="232"/>
        <end position="271"/>
    </location>
</feature>
<dbReference type="EMBL" id="CM035422">
    <property type="protein sequence ID" value="KAH7373761.1"/>
    <property type="molecule type" value="Genomic_DNA"/>
</dbReference>
<gene>
    <name evidence="3" type="ORF">KP509_17G073600</name>
</gene>
<comment type="caution">
    <text evidence="3">The sequence shown here is derived from an EMBL/GenBank/DDBJ whole genome shotgun (WGS) entry which is preliminary data.</text>
</comment>
<dbReference type="PROSITE" id="PS51473">
    <property type="entry name" value="GNK2"/>
    <property type="match status" value="2"/>
</dbReference>
<proteinExistence type="predicted"/>
<dbReference type="InterPro" id="IPR002902">
    <property type="entry name" value="GNK2"/>
</dbReference>
<evidence type="ECO:0000313" key="3">
    <source>
        <dbReference type="EMBL" id="KAH7373761.1"/>
    </source>
</evidence>
<dbReference type="Pfam" id="PF01657">
    <property type="entry name" value="Stress-antifung"/>
    <property type="match status" value="2"/>
</dbReference>
<accession>A0A8T2SW43</accession>
<evidence type="ECO:0000259" key="2">
    <source>
        <dbReference type="PROSITE" id="PS51473"/>
    </source>
</evidence>
<dbReference type="Proteomes" id="UP000825935">
    <property type="component" value="Chromosome 17"/>
</dbReference>
<organism evidence="3 4">
    <name type="scientific">Ceratopteris richardii</name>
    <name type="common">Triangle waterfern</name>
    <dbReference type="NCBI Taxonomy" id="49495"/>
    <lineage>
        <taxon>Eukaryota</taxon>
        <taxon>Viridiplantae</taxon>
        <taxon>Streptophyta</taxon>
        <taxon>Embryophyta</taxon>
        <taxon>Tracheophyta</taxon>
        <taxon>Polypodiopsida</taxon>
        <taxon>Polypodiidae</taxon>
        <taxon>Polypodiales</taxon>
        <taxon>Pteridineae</taxon>
        <taxon>Pteridaceae</taxon>
        <taxon>Parkerioideae</taxon>
        <taxon>Ceratopteris</taxon>
    </lineage>
</organism>
<dbReference type="PANTHER" id="PTHR32099:SF42">
    <property type="entry name" value="CYSTEINE-RICH RECEPTOR-LIKE PROTEIN KINASE 9-RELATED"/>
    <property type="match status" value="1"/>
</dbReference>
<dbReference type="Gene3D" id="3.30.430.20">
    <property type="entry name" value="Gnk2 domain, C-X8-C-X2-C motif"/>
    <property type="match status" value="2"/>
</dbReference>
<name>A0A8T2SW43_CERRI</name>
<keyword evidence="4" id="KW-1185">Reference proteome</keyword>
<feature type="domain" description="Gnk2-homologous" evidence="2">
    <location>
        <begin position="130"/>
        <end position="227"/>
    </location>
</feature>
<feature type="compositionally biased region" description="Low complexity" evidence="1">
    <location>
        <begin position="232"/>
        <end position="250"/>
    </location>
</feature>
<dbReference type="CDD" id="cd23509">
    <property type="entry name" value="Gnk2-like"/>
    <property type="match status" value="2"/>
</dbReference>
<evidence type="ECO:0000313" key="4">
    <source>
        <dbReference type="Proteomes" id="UP000825935"/>
    </source>
</evidence>
<reference evidence="3" key="1">
    <citation type="submission" date="2021-08" db="EMBL/GenBank/DDBJ databases">
        <title>WGS assembly of Ceratopteris richardii.</title>
        <authorList>
            <person name="Marchant D.B."/>
            <person name="Chen G."/>
            <person name="Jenkins J."/>
            <person name="Shu S."/>
            <person name="Leebens-Mack J."/>
            <person name="Grimwood J."/>
            <person name="Schmutz J."/>
            <person name="Soltis P."/>
            <person name="Soltis D."/>
            <person name="Chen Z.-H."/>
        </authorList>
    </citation>
    <scope>NUCLEOTIDE SEQUENCE</scope>
    <source>
        <strain evidence="3">Whitten #5841</strain>
        <tissue evidence="3">Leaf</tissue>
    </source>
</reference>
<dbReference type="AlphaFoldDB" id="A0A8T2SW43"/>
<protein>
    <recommendedName>
        <fullName evidence="2">Gnk2-homologous domain-containing protein</fullName>
    </recommendedName>
</protein>